<dbReference type="InterPro" id="IPR051158">
    <property type="entry name" value="Metallophosphoesterase_sf"/>
</dbReference>
<dbReference type="PANTHER" id="PTHR31302:SF22">
    <property type="entry name" value="PHOSPHOESTERASE"/>
    <property type="match status" value="1"/>
</dbReference>
<dbReference type="CDD" id="cd00838">
    <property type="entry name" value="MPP_superfamily"/>
    <property type="match status" value="1"/>
</dbReference>
<sequence length="279" mass="32697">MKIAISSDNHLDVNQVNIEQALTFQSNWLKKNKVDYYLFGGDLFNNFTKTERYFNELQKLTPDTKIFYILGNHDMLNNISFDEIEHPRSPLYIHNRSIDIPNTNWRIIGNNGWYDYSFSQYAKQPTKVQTWKKVYWLDSSIDQPIDDQERMKNVLDQVKAQLSSGKAAGKRVIFLTHFAPRHELLAPKPAAVNTPRKERFYQMINAMMGSDQLGNLLEDSSIVKYAFYGHLHGIHPPLKQNNTIYYSQAVGVNNKRINEWQRDNFFDQWVATIRSIDVR</sequence>
<dbReference type="AlphaFoldDB" id="A0A9E2KTL2"/>
<comment type="caution">
    <text evidence="2">The sequence shown here is derived from an EMBL/GenBank/DDBJ whole genome shotgun (WGS) entry which is preliminary data.</text>
</comment>
<dbReference type="EMBL" id="JAHLFK010000006">
    <property type="protein sequence ID" value="MBU3829463.1"/>
    <property type="molecule type" value="Genomic_DNA"/>
</dbReference>
<gene>
    <name evidence="2" type="ORF">H9843_00940</name>
</gene>
<organism evidence="2 3">
    <name type="scientific">Candidatus Limosilactobacillus merdavium</name>
    <dbReference type="NCBI Taxonomy" id="2838651"/>
    <lineage>
        <taxon>Bacteria</taxon>
        <taxon>Bacillati</taxon>
        <taxon>Bacillota</taxon>
        <taxon>Bacilli</taxon>
        <taxon>Lactobacillales</taxon>
        <taxon>Lactobacillaceae</taxon>
        <taxon>Limosilactobacillus</taxon>
    </lineage>
</organism>
<evidence type="ECO:0000313" key="2">
    <source>
        <dbReference type="EMBL" id="MBU3829463.1"/>
    </source>
</evidence>
<accession>A0A9E2KTL2</accession>
<dbReference type="InterPro" id="IPR004843">
    <property type="entry name" value="Calcineurin-like_PHP"/>
</dbReference>
<dbReference type="InterPro" id="IPR022302">
    <property type="entry name" value="Phosphoesterase_putative"/>
</dbReference>
<reference evidence="2" key="2">
    <citation type="submission" date="2021-04" db="EMBL/GenBank/DDBJ databases">
        <authorList>
            <person name="Gilroy R."/>
        </authorList>
    </citation>
    <scope>NUCLEOTIDE SEQUENCE</scope>
    <source>
        <strain evidence="2">876</strain>
    </source>
</reference>
<reference evidence="2" key="1">
    <citation type="journal article" date="2021" name="PeerJ">
        <title>Extensive microbial diversity within the chicken gut microbiome revealed by metagenomics and culture.</title>
        <authorList>
            <person name="Gilroy R."/>
            <person name="Ravi A."/>
            <person name="Getino M."/>
            <person name="Pursley I."/>
            <person name="Horton D.L."/>
            <person name="Alikhan N.F."/>
            <person name="Baker D."/>
            <person name="Gharbi K."/>
            <person name="Hall N."/>
            <person name="Watson M."/>
            <person name="Adriaenssens E.M."/>
            <person name="Foster-Nyarko E."/>
            <person name="Jarju S."/>
            <person name="Secka A."/>
            <person name="Antonio M."/>
            <person name="Oren A."/>
            <person name="Chaudhuri R.R."/>
            <person name="La Ragione R."/>
            <person name="Hildebrand F."/>
            <person name="Pallen M.J."/>
        </authorList>
    </citation>
    <scope>NUCLEOTIDE SEQUENCE</scope>
    <source>
        <strain evidence="2">876</strain>
    </source>
</reference>
<dbReference type="PANTHER" id="PTHR31302">
    <property type="entry name" value="TRANSMEMBRANE PROTEIN WITH METALLOPHOSPHOESTERASE DOMAIN-RELATED"/>
    <property type="match status" value="1"/>
</dbReference>
<dbReference type="Proteomes" id="UP000824180">
    <property type="component" value="Unassembled WGS sequence"/>
</dbReference>
<dbReference type="Pfam" id="PF00149">
    <property type="entry name" value="Metallophos"/>
    <property type="match status" value="1"/>
</dbReference>
<dbReference type="InterPro" id="IPR029052">
    <property type="entry name" value="Metallo-depent_PP-like"/>
</dbReference>
<name>A0A9E2KTL2_9LACO</name>
<feature type="domain" description="Calcineurin-like phosphoesterase" evidence="1">
    <location>
        <begin position="1"/>
        <end position="232"/>
    </location>
</feature>
<dbReference type="SUPFAM" id="SSF56300">
    <property type="entry name" value="Metallo-dependent phosphatases"/>
    <property type="match status" value="1"/>
</dbReference>
<proteinExistence type="predicted"/>
<evidence type="ECO:0000259" key="1">
    <source>
        <dbReference type="Pfam" id="PF00149"/>
    </source>
</evidence>
<protein>
    <submittedName>
        <fullName evidence="2">Metallophosphoesterase</fullName>
    </submittedName>
</protein>
<dbReference type="NCBIfam" id="TIGR03729">
    <property type="entry name" value="acc_ester"/>
    <property type="match status" value="1"/>
</dbReference>
<dbReference type="GO" id="GO:0016787">
    <property type="term" value="F:hydrolase activity"/>
    <property type="evidence" value="ECO:0007669"/>
    <property type="project" value="InterPro"/>
</dbReference>
<evidence type="ECO:0000313" key="3">
    <source>
        <dbReference type="Proteomes" id="UP000824180"/>
    </source>
</evidence>
<dbReference type="Gene3D" id="3.60.21.10">
    <property type="match status" value="1"/>
</dbReference>